<dbReference type="GO" id="GO:1990189">
    <property type="term" value="F:protein N-terminal-serine acetyltransferase activity"/>
    <property type="evidence" value="ECO:0007669"/>
    <property type="project" value="TreeGrafter"/>
</dbReference>
<evidence type="ECO:0000313" key="2">
    <source>
        <dbReference type="EMBL" id="TQM62900.1"/>
    </source>
</evidence>
<dbReference type="PANTHER" id="PTHR43441">
    <property type="entry name" value="RIBOSOMAL-PROTEIN-SERINE ACETYLTRANSFERASE"/>
    <property type="match status" value="1"/>
</dbReference>
<keyword evidence="3" id="KW-1185">Reference proteome</keyword>
<dbReference type="GO" id="GO:0008999">
    <property type="term" value="F:protein-N-terminal-alanine acetyltransferase activity"/>
    <property type="evidence" value="ECO:0007669"/>
    <property type="project" value="TreeGrafter"/>
</dbReference>
<evidence type="ECO:0000313" key="3">
    <source>
        <dbReference type="Proteomes" id="UP000316747"/>
    </source>
</evidence>
<gene>
    <name evidence="2" type="ORF">FBY41_2945</name>
</gene>
<dbReference type="RefSeq" id="WP_221629281.1">
    <property type="nucleotide sequence ID" value="NZ_VFPM01000002.1"/>
</dbReference>
<dbReference type="PROSITE" id="PS51186">
    <property type="entry name" value="GNAT"/>
    <property type="match status" value="1"/>
</dbReference>
<name>A0A543HXC3_9MICO</name>
<organism evidence="2 3">
    <name type="scientific">Humibacillus xanthopallidus</name>
    <dbReference type="NCBI Taxonomy" id="412689"/>
    <lineage>
        <taxon>Bacteria</taxon>
        <taxon>Bacillati</taxon>
        <taxon>Actinomycetota</taxon>
        <taxon>Actinomycetes</taxon>
        <taxon>Micrococcales</taxon>
        <taxon>Intrasporangiaceae</taxon>
        <taxon>Humibacillus</taxon>
    </lineage>
</organism>
<dbReference type="Gene3D" id="3.40.630.30">
    <property type="match status" value="1"/>
</dbReference>
<dbReference type="InterPro" id="IPR016181">
    <property type="entry name" value="Acyl_CoA_acyltransferase"/>
</dbReference>
<dbReference type="SUPFAM" id="SSF55729">
    <property type="entry name" value="Acyl-CoA N-acyltransferases (Nat)"/>
    <property type="match status" value="1"/>
</dbReference>
<proteinExistence type="predicted"/>
<dbReference type="InterPro" id="IPR051908">
    <property type="entry name" value="Ribosomal_N-acetyltransferase"/>
</dbReference>
<dbReference type="AlphaFoldDB" id="A0A543HXC3"/>
<comment type="caution">
    <text evidence="2">The sequence shown here is derived from an EMBL/GenBank/DDBJ whole genome shotgun (WGS) entry which is preliminary data.</text>
</comment>
<sequence length="215" mass="23847">MHPYAPLNVTVTTPRLELRGATDDLLEALVPLVRAGQADADPPPFDDPISLYEDDADVRVQKWLRAVWRARARVEADFWRLGLVVVLDERPVGIQDVIGIEFAAFGTVTTFSWLAADSRGHGLGLEMRQAALQLAFDGFGAAEAGSDAFVDNAGSNRVSERLGYARNGTEWAARRGEPALLQRWRMTREQWLPRRRDDITMTGVEACRAVFLAPS</sequence>
<dbReference type="GO" id="GO:0005737">
    <property type="term" value="C:cytoplasm"/>
    <property type="evidence" value="ECO:0007669"/>
    <property type="project" value="TreeGrafter"/>
</dbReference>
<dbReference type="Pfam" id="PF13302">
    <property type="entry name" value="Acetyltransf_3"/>
    <property type="match status" value="1"/>
</dbReference>
<dbReference type="Proteomes" id="UP000316747">
    <property type="component" value="Unassembled WGS sequence"/>
</dbReference>
<evidence type="ECO:0000259" key="1">
    <source>
        <dbReference type="PROSITE" id="PS51186"/>
    </source>
</evidence>
<dbReference type="PANTHER" id="PTHR43441:SF11">
    <property type="entry name" value="RIBOSOMAL-PROTEIN-SERINE ACETYLTRANSFERASE"/>
    <property type="match status" value="1"/>
</dbReference>
<accession>A0A543HXC3</accession>
<dbReference type="InterPro" id="IPR000182">
    <property type="entry name" value="GNAT_dom"/>
</dbReference>
<feature type="domain" description="N-acetyltransferase" evidence="1">
    <location>
        <begin position="16"/>
        <end position="187"/>
    </location>
</feature>
<dbReference type="EMBL" id="VFPM01000002">
    <property type="protein sequence ID" value="TQM62900.1"/>
    <property type="molecule type" value="Genomic_DNA"/>
</dbReference>
<keyword evidence="2" id="KW-0808">Transferase</keyword>
<reference evidence="2 3" key="1">
    <citation type="submission" date="2019-06" db="EMBL/GenBank/DDBJ databases">
        <title>Genome sequencing of plant associated microbes to promote plant fitness in Sorghum bicolor and Oryza sativa.</title>
        <authorList>
            <person name="Coleman-Derr D."/>
        </authorList>
    </citation>
    <scope>NUCLEOTIDE SEQUENCE [LARGE SCALE GENOMIC DNA]</scope>
    <source>
        <strain evidence="2 3">KV-663</strain>
    </source>
</reference>
<protein>
    <submittedName>
        <fullName evidence="2">RimJ/RimL family protein N-acetyltransferase</fullName>
    </submittedName>
</protein>